<protein>
    <submittedName>
        <fullName evidence="1">Uncharacterized protein</fullName>
    </submittedName>
</protein>
<keyword evidence="2" id="KW-1185">Reference proteome</keyword>
<comment type="caution">
    <text evidence="1">The sequence shown here is derived from an EMBL/GenBank/DDBJ whole genome shotgun (WGS) entry which is preliminary data.</text>
</comment>
<dbReference type="RefSeq" id="WP_191738770.1">
    <property type="nucleotide sequence ID" value="NZ_JACSQB010000018.1"/>
</dbReference>
<evidence type="ECO:0000313" key="2">
    <source>
        <dbReference type="Proteomes" id="UP000627166"/>
    </source>
</evidence>
<evidence type="ECO:0000313" key="1">
    <source>
        <dbReference type="EMBL" id="MBD8045794.1"/>
    </source>
</evidence>
<organism evidence="1 2">
    <name type="scientific">Clostridium faecium</name>
    <dbReference type="NCBI Taxonomy" id="2762223"/>
    <lineage>
        <taxon>Bacteria</taxon>
        <taxon>Bacillati</taxon>
        <taxon>Bacillota</taxon>
        <taxon>Clostridia</taxon>
        <taxon>Eubacteriales</taxon>
        <taxon>Clostridiaceae</taxon>
        <taxon>Clostridium</taxon>
    </lineage>
</organism>
<sequence length="102" mass="12236">MFTVPRNKINYLKENGVYDYFIDMEETGNLKNDNKEEIYQYFLANAIEHMTDEEHSKFIDRLIETLETKNRVCSELQLKEHLIDGLCERCFDDYTEECKGHD</sequence>
<proteinExistence type="predicted"/>
<reference evidence="1 2" key="1">
    <citation type="submission" date="2020-08" db="EMBL/GenBank/DDBJ databases">
        <title>A Genomic Blueprint of the Chicken Gut Microbiome.</title>
        <authorList>
            <person name="Gilroy R."/>
            <person name="Ravi A."/>
            <person name="Getino M."/>
            <person name="Pursley I."/>
            <person name="Horton D.L."/>
            <person name="Alikhan N.-F."/>
            <person name="Baker D."/>
            <person name="Gharbi K."/>
            <person name="Hall N."/>
            <person name="Watson M."/>
            <person name="Adriaenssens E.M."/>
            <person name="Foster-Nyarko E."/>
            <person name="Jarju S."/>
            <person name="Secka A."/>
            <person name="Antonio M."/>
            <person name="Oren A."/>
            <person name="Chaudhuri R."/>
            <person name="La Ragione R.M."/>
            <person name="Hildebrand F."/>
            <person name="Pallen M.J."/>
        </authorList>
    </citation>
    <scope>NUCLEOTIDE SEQUENCE [LARGE SCALE GENOMIC DNA]</scope>
    <source>
        <strain evidence="1 2">N37</strain>
    </source>
</reference>
<name>A0ABR8YNH4_9CLOT</name>
<accession>A0ABR8YNH4</accession>
<gene>
    <name evidence="1" type="ORF">H9637_01850</name>
</gene>
<dbReference type="Proteomes" id="UP000627166">
    <property type="component" value="Unassembled WGS sequence"/>
</dbReference>
<dbReference type="EMBL" id="JACSQB010000018">
    <property type="protein sequence ID" value="MBD8045794.1"/>
    <property type="molecule type" value="Genomic_DNA"/>
</dbReference>